<gene>
    <name evidence="1" type="ORF">NIES2135_67220</name>
</gene>
<organism evidence="1 2">
    <name type="scientific">Leptolyngbya boryana NIES-2135</name>
    <dbReference type="NCBI Taxonomy" id="1973484"/>
    <lineage>
        <taxon>Bacteria</taxon>
        <taxon>Bacillati</taxon>
        <taxon>Cyanobacteriota</taxon>
        <taxon>Cyanophyceae</taxon>
        <taxon>Leptolyngbyales</taxon>
        <taxon>Leptolyngbyaceae</taxon>
        <taxon>Leptolyngbya group</taxon>
        <taxon>Leptolyngbya</taxon>
    </lineage>
</organism>
<dbReference type="Proteomes" id="UP000217895">
    <property type="component" value="Plasmid Plasmid2 dna"/>
</dbReference>
<dbReference type="AlphaFoldDB" id="A0A1Z4JSU3"/>
<name>A0A1Z4JSU3_LEPBY</name>
<evidence type="ECO:0000313" key="1">
    <source>
        <dbReference type="EMBL" id="BAY59845.1"/>
    </source>
</evidence>
<keyword evidence="2" id="KW-1185">Reference proteome</keyword>
<dbReference type="CDD" id="cd10227">
    <property type="entry name" value="ASKHA_NBD_ParM-like"/>
    <property type="match status" value="1"/>
</dbReference>
<proteinExistence type="predicted"/>
<protein>
    <recommendedName>
        <fullName evidence="3">Actin-like protein N-terminal domain-containing protein</fullName>
    </recommendedName>
</protein>
<evidence type="ECO:0008006" key="3">
    <source>
        <dbReference type="Google" id="ProtNLM"/>
    </source>
</evidence>
<evidence type="ECO:0000313" key="2">
    <source>
        <dbReference type="Proteomes" id="UP000217895"/>
    </source>
</evidence>
<reference evidence="1 2" key="1">
    <citation type="submission" date="2017-06" db="EMBL/GenBank/DDBJ databases">
        <title>Genome sequencing of cyanobaciteial culture collection at National Institute for Environmental Studies (NIES).</title>
        <authorList>
            <person name="Hirose Y."/>
            <person name="Shimura Y."/>
            <person name="Fujisawa T."/>
            <person name="Nakamura Y."/>
            <person name="Kawachi M."/>
        </authorList>
    </citation>
    <scope>NUCLEOTIDE SEQUENCE [LARGE SCALE GENOMIC DNA]</scope>
    <source>
        <strain evidence="1 2">NIES-2135</strain>
        <plasmid evidence="2">Plasmid Plasmid2 dna</plasmid>
    </source>
</reference>
<keyword evidence="1" id="KW-0614">Plasmid</keyword>
<sequence length="365" mass="40203">MIQTLIDLGQSLTKVVFSDRGRLDYLLMSPEVTSPLTKEHLQLLQMHNATAAPENAAWLEVGDELRVVGSAAENFGGDTGADERKERRAVLKTLAVLGAIRERSQLPNQLTVQVALLLPMTEFTDALKVCTKIQEAATDFSFRGQPVNLSMPLCKPYPEGFGLFLGRRSELSLRNIAPDSRTFLVLMLGHRNASILVFQNGQPQPGKSTSNGPGFKEAIESSAAVQGILVRDYGKLLNAFVSKNPKVVFAGESQVRDVSEALRVGRATYWGQLESFLINNFVRHVDATCEVIIGGGASMLIESELIEFLNQLGIEEARRSFGEGVRRGIADRFGHDKFALENSLSIRMVDAFAAFQHFQRQQVPI</sequence>
<geneLocation type="plasmid" evidence="1">
    <name>plasmid2</name>
</geneLocation>
<accession>A0A1Z4JSU3</accession>
<dbReference type="EMBL" id="AP018205">
    <property type="protein sequence ID" value="BAY59845.1"/>
    <property type="molecule type" value="Genomic_DNA"/>
</dbReference>